<feature type="compositionally biased region" description="Basic residues" evidence="6">
    <location>
        <begin position="303"/>
        <end position="312"/>
    </location>
</feature>
<organism evidence="7 8">
    <name type="scientific">Melipona quadrifasciata</name>
    <dbReference type="NCBI Taxonomy" id="166423"/>
    <lineage>
        <taxon>Eukaryota</taxon>
        <taxon>Metazoa</taxon>
        <taxon>Ecdysozoa</taxon>
        <taxon>Arthropoda</taxon>
        <taxon>Hexapoda</taxon>
        <taxon>Insecta</taxon>
        <taxon>Pterygota</taxon>
        <taxon>Neoptera</taxon>
        <taxon>Endopterygota</taxon>
        <taxon>Hymenoptera</taxon>
        <taxon>Apocrita</taxon>
        <taxon>Aculeata</taxon>
        <taxon>Apoidea</taxon>
        <taxon>Anthophila</taxon>
        <taxon>Apidae</taxon>
        <taxon>Melipona</taxon>
    </lineage>
</organism>
<dbReference type="Proteomes" id="UP000053105">
    <property type="component" value="Unassembled WGS sequence"/>
</dbReference>
<name>A0A0N0BIB4_9HYME</name>
<proteinExistence type="inferred from homology"/>
<feature type="compositionally biased region" description="Basic and acidic residues" evidence="6">
    <location>
        <begin position="256"/>
        <end position="271"/>
    </location>
</feature>
<keyword evidence="3 5" id="KW-0690">Ribosome biogenesis</keyword>
<keyword evidence="4 5" id="KW-0539">Nucleus</keyword>
<dbReference type="InterPro" id="IPR007023">
    <property type="entry name" value="Ribosom_reg"/>
</dbReference>
<sequence>MDVVNSILQNDIQEKDPRKSTIVNKDAEIETDLGTLLALDYNTLNLKALKSQPEEYLRSLTRDNVQILINKIWELPVERVDEVIVAKLFKQEFILPRARQIPKAKPLTKWQQFAKEKGINTKRKSKSKVKWDEELQKWIPTFGYKRNKAIEQKEWLVEVNNEDKAAENPFANAKAAKEERKSKNELQRLRNIAKAKNIKIPKVGLPTKEHFADSQQLSQAMTIARTSTASLGKFQDRLPKEKDAKGIAKQVPGMKRKAEEVPRNLQEEKKRNTNLADNILKNNTKILREDFSVPKTKPAKAEKNKKKGKKAAKGKEIKKPKAGKGERNMRRKVGGRKRR</sequence>
<feature type="compositionally biased region" description="Polar residues" evidence="6">
    <location>
        <begin position="273"/>
        <end position="285"/>
    </location>
</feature>
<comment type="subcellular location">
    <subcellularLocation>
        <location evidence="1 5">Nucleus</location>
    </subcellularLocation>
</comment>
<reference evidence="7 8" key="1">
    <citation type="submission" date="2015-07" db="EMBL/GenBank/DDBJ databases">
        <title>The genome of Melipona quadrifasciata.</title>
        <authorList>
            <person name="Pan H."/>
            <person name="Kapheim K."/>
        </authorList>
    </citation>
    <scope>NUCLEOTIDE SEQUENCE [LARGE SCALE GENOMIC DNA]</scope>
    <source>
        <strain evidence="7">0111107301</strain>
        <tissue evidence="7">Whole body</tissue>
    </source>
</reference>
<comment type="similarity">
    <text evidence="2 5">Belongs to the RRS1 family.</text>
</comment>
<comment type="function">
    <text evidence="5">Involved in ribosomal large subunit assembly.</text>
</comment>
<feature type="compositionally biased region" description="Basic residues" evidence="6">
    <location>
        <begin position="329"/>
        <end position="339"/>
    </location>
</feature>
<accession>A0A0N0BIB4</accession>
<dbReference type="OrthoDB" id="28455at2759"/>
<evidence type="ECO:0000313" key="7">
    <source>
        <dbReference type="EMBL" id="KOX77412.1"/>
    </source>
</evidence>
<evidence type="ECO:0000313" key="8">
    <source>
        <dbReference type="Proteomes" id="UP000053105"/>
    </source>
</evidence>
<evidence type="ECO:0000256" key="3">
    <source>
        <dbReference type="ARBA" id="ARBA00022517"/>
    </source>
</evidence>
<dbReference type="AlphaFoldDB" id="A0A0N0BIB4"/>
<feature type="compositionally biased region" description="Basic and acidic residues" evidence="6">
    <location>
        <begin position="313"/>
        <end position="328"/>
    </location>
</feature>
<evidence type="ECO:0000256" key="1">
    <source>
        <dbReference type="ARBA" id="ARBA00004123"/>
    </source>
</evidence>
<evidence type="ECO:0000256" key="2">
    <source>
        <dbReference type="ARBA" id="ARBA00010077"/>
    </source>
</evidence>
<dbReference type="STRING" id="166423.A0A0N0BIB4"/>
<protein>
    <recommendedName>
        <fullName evidence="5">Ribosome biogenesis regulatory protein</fullName>
    </recommendedName>
</protein>
<dbReference type="EMBL" id="KQ435732">
    <property type="protein sequence ID" value="KOX77412.1"/>
    <property type="molecule type" value="Genomic_DNA"/>
</dbReference>
<keyword evidence="8" id="KW-1185">Reference proteome</keyword>
<gene>
    <name evidence="7" type="ORF">WN51_09735</name>
</gene>
<dbReference type="GO" id="GO:0005634">
    <property type="term" value="C:nucleus"/>
    <property type="evidence" value="ECO:0007669"/>
    <property type="project" value="UniProtKB-SubCell"/>
</dbReference>
<evidence type="ECO:0000256" key="5">
    <source>
        <dbReference type="RuleBase" id="RU364132"/>
    </source>
</evidence>
<dbReference type="Pfam" id="PF04939">
    <property type="entry name" value="RRS1"/>
    <property type="match status" value="1"/>
</dbReference>
<feature type="region of interest" description="Disordered" evidence="6">
    <location>
        <begin position="249"/>
        <end position="339"/>
    </location>
</feature>
<dbReference type="GO" id="GO:0042254">
    <property type="term" value="P:ribosome biogenesis"/>
    <property type="evidence" value="ECO:0007669"/>
    <property type="project" value="UniProtKB-KW"/>
</dbReference>
<evidence type="ECO:0000256" key="6">
    <source>
        <dbReference type="SAM" id="MobiDB-lite"/>
    </source>
</evidence>
<evidence type="ECO:0000256" key="4">
    <source>
        <dbReference type="ARBA" id="ARBA00023242"/>
    </source>
</evidence>